<evidence type="ECO:0000256" key="7">
    <source>
        <dbReference type="RuleBase" id="RU363037"/>
    </source>
</evidence>
<dbReference type="AlphaFoldDB" id="A0A4R1B6H1"/>
<keyword evidence="10" id="KW-1185">Reference proteome</keyword>
<keyword evidence="6 7" id="KW-0030">Aminoacyl-tRNA synthetase</keyword>
<organism evidence="9 10">
    <name type="scientific">Flaviaesturariibacter flavus</name>
    <dbReference type="NCBI Taxonomy" id="2502780"/>
    <lineage>
        <taxon>Bacteria</taxon>
        <taxon>Pseudomonadati</taxon>
        <taxon>Bacteroidota</taxon>
        <taxon>Chitinophagia</taxon>
        <taxon>Chitinophagales</taxon>
        <taxon>Chitinophagaceae</taxon>
        <taxon>Flaviaestuariibacter</taxon>
    </lineage>
</organism>
<dbReference type="GO" id="GO:0005829">
    <property type="term" value="C:cytosol"/>
    <property type="evidence" value="ECO:0007669"/>
    <property type="project" value="TreeGrafter"/>
</dbReference>
<keyword evidence="1 7" id="KW-0436">Ligase</keyword>
<evidence type="ECO:0000313" key="9">
    <source>
        <dbReference type="EMBL" id="TCJ13290.1"/>
    </source>
</evidence>
<dbReference type="Gene3D" id="3.40.50.620">
    <property type="entry name" value="HUPs"/>
    <property type="match status" value="1"/>
</dbReference>
<name>A0A4R1B6H1_9BACT</name>
<evidence type="ECO:0000256" key="1">
    <source>
        <dbReference type="ARBA" id="ARBA00022598"/>
    </source>
</evidence>
<accession>A0A4R1B6H1</accession>
<evidence type="ECO:0000256" key="4">
    <source>
        <dbReference type="ARBA" id="ARBA00022833"/>
    </source>
</evidence>
<evidence type="ECO:0000256" key="2">
    <source>
        <dbReference type="ARBA" id="ARBA00022723"/>
    </source>
</evidence>
<dbReference type="Proteomes" id="UP000295334">
    <property type="component" value="Unassembled WGS sequence"/>
</dbReference>
<dbReference type="OrthoDB" id="9807503at2"/>
<dbReference type="InterPro" id="IPR049940">
    <property type="entry name" value="GluQ/Sye"/>
</dbReference>
<dbReference type="PANTHER" id="PTHR43311">
    <property type="entry name" value="GLUTAMATE--TRNA LIGASE"/>
    <property type="match status" value="1"/>
</dbReference>
<evidence type="ECO:0000256" key="6">
    <source>
        <dbReference type="ARBA" id="ARBA00023146"/>
    </source>
</evidence>
<dbReference type="GO" id="GO:0006424">
    <property type="term" value="P:glutamyl-tRNA aminoacylation"/>
    <property type="evidence" value="ECO:0007669"/>
    <property type="project" value="TreeGrafter"/>
</dbReference>
<evidence type="ECO:0000256" key="3">
    <source>
        <dbReference type="ARBA" id="ARBA00022741"/>
    </source>
</evidence>
<evidence type="ECO:0000259" key="8">
    <source>
        <dbReference type="Pfam" id="PF00749"/>
    </source>
</evidence>
<reference evidence="9 10" key="1">
    <citation type="submission" date="2019-03" db="EMBL/GenBank/DDBJ databases">
        <authorList>
            <person name="Kim M.K.M."/>
        </authorList>
    </citation>
    <scope>NUCLEOTIDE SEQUENCE [LARGE SCALE GENOMIC DNA]</scope>
    <source>
        <strain evidence="9 10">17J68-12</strain>
    </source>
</reference>
<feature type="domain" description="Glutamyl/glutaminyl-tRNA synthetase class Ib catalytic" evidence="8">
    <location>
        <begin position="98"/>
        <end position="206"/>
    </location>
</feature>
<dbReference type="InterPro" id="IPR014729">
    <property type="entry name" value="Rossmann-like_a/b/a_fold"/>
</dbReference>
<comment type="similarity">
    <text evidence="7">Belongs to the class-I aminoacyl-tRNA synthetase family.</text>
</comment>
<keyword evidence="4" id="KW-0862">Zinc</keyword>
<proteinExistence type="inferred from homology"/>
<keyword evidence="2" id="KW-0479">Metal-binding</keyword>
<evidence type="ECO:0000256" key="5">
    <source>
        <dbReference type="ARBA" id="ARBA00022840"/>
    </source>
</evidence>
<keyword evidence="5 7" id="KW-0067">ATP-binding</keyword>
<dbReference type="PRINTS" id="PR00987">
    <property type="entry name" value="TRNASYNTHGLU"/>
</dbReference>
<dbReference type="InterPro" id="IPR020058">
    <property type="entry name" value="Glu/Gln-tRNA-synth_Ib_cat-dom"/>
</dbReference>
<dbReference type="InterPro" id="IPR000924">
    <property type="entry name" value="Glu/Gln-tRNA-synth"/>
</dbReference>
<keyword evidence="3 7" id="KW-0547">Nucleotide-binding</keyword>
<dbReference type="GO" id="GO:0004818">
    <property type="term" value="F:glutamate-tRNA ligase activity"/>
    <property type="evidence" value="ECO:0007669"/>
    <property type="project" value="TreeGrafter"/>
</dbReference>
<dbReference type="SUPFAM" id="SSF52374">
    <property type="entry name" value="Nucleotidylyl transferase"/>
    <property type="match status" value="1"/>
</dbReference>
<protein>
    <submittedName>
        <fullName evidence="9">tRNA glutamyl-Q synthetase</fullName>
    </submittedName>
</protein>
<sequence>MTSCSWIPSAAPYTASASRRMPVAAAAASHSPADCPPVFTSCASKARIRVPVCRCCFNRQHHPNKESPDVAVGVFFAGHLREMMHFTSVMTHAPRFLKTRIAPTPSGFLHLGNALSFLLTQQLAEAHGARILLRIDDMDRARVRPEYVQDVFDTLRFLGIGWDEGPRGAGDFEQHWSQLRRLELYNEALRQLANEGAVFACNCSRADILRVSPDCSYPGTCRARMLPLDTPGAAWRLRTDDEEPLTVFLRNKENVRAALPAAQRDFIVRKKDGFPAYQLSSVADDRHFGIDFVVRGEDLWDSTLAQLYLARRLGWNDFCRTTFVHHGLIADDSGEKLSKSAGATSIRHLLLTGAEPAAFRAQLRARLRELPLR</sequence>
<dbReference type="InterPro" id="IPR001412">
    <property type="entry name" value="aa-tRNA-synth_I_CS"/>
</dbReference>
<comment type="caution">
    <text evidence="9">The sequence shown here is derived from an EMBL/GenBank/DDBJ whole genome shotgun (WGS) entry which is preliminary data.</text>
</comment>
<feature type="domain" description="Glutamyl/glutaminyl-tRNA synthetase class Ib catalytic" evidence="8">
    <location>
        <begin position="255"/>
        <end position="347"/>
    </location>
</feature>
<keyword evidence="7" id="KW-0648">Protein biosynthesis</keyword>
<dbReference type="Pfam" id="PF00749">
    <property type="entry name" value="tRNA-synt_1c"/>
    <property type="match status" value="2"/>
</dbReference>
<dbReference type="PROSITE" id="PS00178">
    <property type="entry name" value="AA_TRNA_LIGASE_I"/>
    <property type="match status" value="1"/>
</dbReference>
<evidence type="ECO:0000313" key="10">
    <source>
        <dbReference type="Proteomes" id="UP000295334"/>
    </source>
</evidence>
<dbReference type="EMBL" id="SJZI01000046">
    <property type="protein sequence ID" value="TCJ13290.1"/>
    <property type="molecule type" value="Genomic_DNA"/>
</dbReference>
<gene>
    <name evidence="9" type="ORF">EPD60_12925</name>
</gene>
<dbReference type="PANTHER" id="PTHR43311:SF1">
    <property type="entry name" value="GLUTAMYL-Q TRNA(ASP) SYNTHETASE"/>
    <property type="match status" value="1"/>
</dbReference>
<dbReference type="GO" id="GO:0005524">
    <property type="term" value="F:ATP binding"/>
    <property type="evidence" value="ECO:0007669"/>
    <property type="project" value="UniProtKB-KW"/>
</dbReference>